<gene>
    <name evidence="2" type="ORF">M0812_23626</name>
</gene>
<name>A0AAV7YRP2_9EUKA</name>
<dbReference type="CDD" id="cd02208">
    <property type="entry name" value="cupin_RmlC-like"/>
    <property type="match status" value="1"/>
</dbReference>
<feature type="signal peptide" evidence="1">
    <location>
        <begin position="1"/>
        <end position="19"/>
    </location>
</feature>
<sequence>MKNLFFFFLCLIALQQISCRNCFLGSKPTEQATVVSISALLSDPSKYEGLTLSISDAKLSMILSSQWMALTPSDDPGVLMATPNTKFFSWPEGLFERYSIPSLIGTVAFNNFSTSAYLDSQPEIIFNTEYIEIDTGSETCTKWSNQIITQDLSIHGIYNGNMGGGIVCLEPGQDEPLHSTHVVTEVLTVYEGCVELKIQRNVEDQMEMHLICKGHAGMVPPGTPHMVHNSLDVQACYVYVWSLVNNDYQ</sequence>
<proteinExistence type="predicted"/>
<dbReference type="Proteomes" id="UP001146793">
    <property type="component" value="Unassembled WGS sequence"/>
</dbReference>
<keyword evidence="1" id="KW-0732">Signal</keyword>
<dbReference type="EMBL" id="JANTQA010000051">
    <property type="protein sequence ID" value="KAJ3430615.1"/>
    <property type="molecule type" value="Genomic_DNA"/>
</dbReference>
<dbReference type="InterPro" id="IPR014710">
    <property type="entry name" value="RmlC-like_jellyroll"/>
</dbReference>
<accession>A0AAV7YRP2</accession>
<organism evidence="2 3">
    <name type="scientific">Anaeramoeba flamelloides</name>
    <dbReference type="NCBI Taxonomy" id="1746091"/>
    <lineage>
        <taxon>Eukaryota</taxon>
        <taxon>Metamonada</taxon>
        <taxon>Anaeramoebidae</taxon>
        <taxon>Anaeramoeba</taxon>
    </lineage>
</organism>
<dbReference type="Gene3D" id="2.60.120.10">
    <property type="entry name" value="Jelly Rolls"/>
    <property type="match status" value="1"/>
</dbReference>
<evidence type="ECO:0000256" key="1">
    <source>
        <dbReference type="SAM" id="SignalP"/>
    </source>
</evidence>
<protein>
    <submittedName>
        <fullName evidence="2">Oxalate-binding protein</fullName>
    </submittedName>
</protein>
<evidence type="ECO:0000313" key="3">
    <source>
        <dbReference type="Proteomes" id="UP001146793"/>
    </source>
</evidence>
<evidence type="ECO:0000313" key="2">
    <source>
        <dbReference type="EMBL" id="KAJ3430615.1"/>
    </source>
</evidence>
<dbReference type="SUPFAM" id="SSF51182">
    <property type="entry name" value="RmlC-like cupins"/>
    <property type="match status" value="1"/>
</dbReference>
<dbReference type="InterPro" id="IPR011051">
    <property type="entry name" value="RmlC_Cupin_sf"/>
</dbReference>
<comment type="caution">
    <text evidence="2">The sequence shown here is derived from an EMBL/GenBank/DDBJ whole genome shotgun (WGS) entry which is preliminary data.</text>
</comment>
<feature type="chain" id="PRO_5043899870" evidence="1">
    <location>
        <begin position="20"/>
        <end position="249"/>
    </location>
</feature>
<reference evidence="2" key="1">
    <citation type="submission" date="2022-08" db="EMBL/GenBank/DDBJ databases">
        <title>Novel sulphate-reducing endosymbionts in the free-living metamonad Anaeramoeba.</title>
        <authorList>
            <person name="Jerlstrom-Hultqvist J."/>
            <person name="Cepicka I."/>
            <person name="Gallot-Lavallee L."/>
            <person name="Salas-Leiva D."/>
            <person name="Curtis B.A."/>
            <person name="Zahonova K."/>
            <person name="Pipaliya S."/>
            <person name="Dacks J."/>
            <person name="Roger A.J."/>
        </authorList>
    </citation>
    <scope>NUCLEOTIDE SEQUENCE</scope>
    <source>
        <strain evidence="2">Busselton2</strain>
    </source>
</reference>
<dbReference type="AlphaFoldDB" id="A0AAV7YRP2"/>